<name>A0A9Q0UX05_9ROSI</name>
<comment type="caution">
    <text evidence="1">The sequence shown here is derived from an EMBL/GenBank/DDBJ whole genome shotgun (WGS) entry which is preliminary data.</text>
</comment>
<sequence length="156" mass="17422">MAATTPVAIGTRGTVGSLVRKEIDYFTKFEIDRCASSRKPQGQVVDIASSNGQPRPSFWSLTMSWKRKKRRGSSGFLPSICSAVEVADSNRISRIPGFSYRILKDDSKDMQVHNFSCSGSSLVRIIYRSYLHVRECVGLGEEHRIMLVDFLPCVAD</sequence>
<reference evidence="1" key="2">
    <citation type="journal article" date="2023" name="Int. J. Mol. Sci.">
        <title>De Novo Assembly and Annotation of 11 Diverse Shrub Willow (Salix) Genomes Reveals Novel Gene Organization in Sex-Linked Regions.</title>
        <authorList>
            <person name="Hyden B."/>
            <person name="Feng K."/>
            <person name="Yates T.B."/>
            <person name="Jawdy S."/>
            <person name="Cereghino C."/>
            <person name="Smart L.B."/>
            <person name="Muchero W."/>
        </authorList>
    </citation>
    <scope>NUCLEOTIDE SEQUENCE</scope>
    <source>
        <tissue evidence="1">Shoot tip</tissue>
    </source>
</reference>
<organism evidence="1 2">
    <name type="scientific">Salix koriyanagi</name>
    <dbReference type="NCBI Taxonomy" id="2511006"/>
    <lineage>
        <taxon>Eukaryota</taxon>
        <taxon>Viridiplantae</taxon>
        <taxon>Streptophyta</taxon>
        <taxon>Embryophyta</taxon>
        <taxon>Tracheophyta</taxon>
        <taxon>Spermatophyta</taxon>
        <taxon>Magnoliopsida</taxon>
        <taxon>eudicotyledons</taxon>
        <taxon>Gunneridae</taxon>
        <taxon>Pentapetalae</taxon>
        <taxon>rosids</taxon>
        <taxon>fabids</taxon>
        <taxon>Malpighiales</taxon>
        <taxon>Salicaceae</taxon>
        <taxon>Saliceae</taxon>
        <taxon>Salix</taxon>
    </lineage>
</organism>
<evidence type="ECO:0000313" key="1">
    <source>
        <dbReference type="EMBL" id="KAJ6737949.1"/>
    </source>
</evidence>
<dbReference type="EMBL" id="JAPFFM010000010">
    <property type="protein sequence ID" value="KAJ6737949.1"/>
    <property type="molecule type" value="Genomic_DNA"/>
</dbReference>
<dbReference type="PANTHER" id="PTHR35131:SF1">
    <property type="entry name" value="EXPRESSED PROTEIN"/>
    <property type="match status" value="1"/>
</dbReference>
<keyword evidence="2" id="KW-1185">Reference proteome</keyword>
<dbReference type="AlphaFoldDB" id="A0A9Q0UX05"/>
<reference evidence="1" key="1">
    <citation type="submission" date="2022-11" db="EMBL/GenBank/DDBJ databases">
        <authorList>
            <person name="Hyden B.L."/>
            <person name="Feng K."/>
            <person name="Yates T."/>
            <person name="Jawdy S."/>
            <person name="Smart L.B."/>
            <person name="Muchero W."/>
        </authorList>
    </citation>
    <scope>NUCLEOTIDE SEQUENCE</scope>
    <source>
        <tissue evidence="1">Shoot tip</tissue>
    </source>
</reference>
<proteinExistence type="predicted"/>
<gene>
    <name evidence="1" type="ORF">OIU74_003002</name>
</gene>
<dbReference type="PANTHER" id="PTHR35131">
    <property type="entry name" value="EXPRESSED PROTEIN"/>
    <property type="match status" value="1"/>
</dbReference>
<evidence type="ECO:0000313" key="2">
    <source>
        <dbReference type="Proteomes" id="UP001151752"/>
    </source>
</evidence>
<accession>A0A9Q0UX05</accession>
<protein>
    <submittedName>
        <fullName evidence="1">Uncharacterized protein</fullName>
    </submittedName>
</protein>
<dbReference type="Proteomes" id="UP001151752">
    <property type="component" value="Chromosome 4"/>
</dbReference>